<dbReference type="Proteomes" id="UP000001020">
    <property type="component" value="Chromosome"/>
</dbReference>
<accession>Q7D7X3</accession>
<dbReference type="KEGG" id="mtc:MT1858"/>
<reference evidence="2 3" key="1">
    <citation type="journal article" date="2002" name="J. Bacteriol.">
        <title>Whole-genome comparison of Mycobacterium tuberculosis clinical and laboratory strains.</title>
        <authorList>
            <person name="Fleischmann R.D."/>
            <person name="Alland D."/>
            <person name="Eisen J.A."/>
            <person name="Carpenter L."/>
            <person name="White O."/>
            <person name="Peterson J."/>
            <person name="DeBoy R."/>
            <person name="Dodson R."/>
            <person name="Gwinn M."/>
            <person name="Haft D."/>
            <person name="Hickey E."/>
            <person name="Kolonay J.F."/>
            <person name="Nelson W.C."/>
            <person name="Umayam L.A."/>
            <person name="Ermolaeva M."/>
            <person name="Salzberg S.L."/>
            <person name="Delcher A."/>
            <person name="Utterback T."/>
            <person name="Weidman J."/>
            <person name="Khouri H."/>
            <person name="Gill J."/>
            <person name="Mikula A."/>
            <person name="Bishai W."/>
            <person name="Jacobs Jr W.R.Jr."/>
            <person name="Venter J.C."/>
            <person name="Fraser C.M."/>
        </authorList>
    </citation>
    <scope>NUCLEOTIDE SEQUENCE [LARGE SCALE GENOMIC DNA]</scope>
    <source>
        <strain evidence="3">CDC 1551 / Oshkosh</strain>
    </source>
</reference>
<name>Q7D7X3_MYCTO</name>
<dbReference type="EMBL" id="AE000516">
    <property type="protein sequence ID" value="AAK46131.1"/>
    <property type="molecule type" value="Genomic_DNA"/>
</dbReference>
<dbReference type="AlphaFoldDB" id="Q7D7X3"/>
<dbReference type="Pfam" id="PF05305">
    <property type="entry name" value="DUF732"/>
    <property type="match status" value="1"/>
</dbReference>
<gene>
    <name evidence="2" type="ordered locus">MT1858</name>
</gene>
<keyword evidence="3" id="KW-1185">Reference proteome</keyword>
<dbReference type="HOGENOM" id="CLU_135573_2_1_11"/>
<dbReference type="InterPro" id="IPR007969">
    <property type="entry name" value="DUF732"/>
</dbReference>
<evidence type="ECO:0000313" key="3">
    <source>
        <dbReference type="Proteomes" id="UP000001020"/>
    </source>
</evidence>
<evidence type="ECO:0000313" key="2">
    <source>
        <dbReference type="EMBL" id="AAK46131.1"/>
    </source>
</evidence>
<sequence length="135" mass="13983">MTRKVCRALAADLPQDAMQLQRTMGQCRPMRMLVALLLSAATMIGLAAPGKADPTGDDAAFLAALDQAGITYADPGHAITAAKAMCGLCANGVTGLQLVADLRDYNPGLTMDSAAKFAAIASGAYCPEHLEHHPS</sequence>
<evidence type="ECO:0000259" key="1">
    <source>
        <dbReference type="Pfam" id="PF05305"/>
    </source>
</evidence>
<proteinExistence type="predicted"/>
<protein>
    <recommendedName>
        <fullName evidence="1">DUF732 domain-containing protein</fullName>
    </recommendedName>
</protein>
<organism evidence="2 3">
    <name type="scientific">Mycobacterium tuberculosis (strain CDC 1551 / Oshkosh)</name>
    <dbReference type="NCBI Taxonomy" id="83331"/>
    <lineage>
        <taxon>Bacteria</taxon>
        <taxon>Bacillati</taxon>
        <taxon>Actinomycetota</taxon>
        <taxon>Actinomycetes</taxon>
        <taxon>Mycobacteriales</taxon>
        <taxon>Mycobacteriaceae</taxon>
        <taxon>Mycobacterium</taxon>
        <taxon>Mycobacterium tuberculosis complex</taxon>
    </lineage>
</organism>
<feature type="domain" description="DUF732" evidence="1">
    <location>
        <begin position="57"/>
        <end position="128"/>
    </location>
</feature>